<accession>A0AAD1XTU6</accession>
<comment type="caution">
    <text evidence="1">The sequence shown here is derived from an EMBL/GenBank/DDBJ whole genome shotgun (WGS) entry which is preliminary data.</text>
</comment>
<dbReference type="EMBL" id="CAMPGE010020820">
    <property type="protein sequence ID" value="CAI2379016.1"/>
    <property type="molecule type" value="Genomic_DNA"/>
</dbReference>
<reference evidence="1" key="1">
    <citation type="submission" date="2023-07" db="EMBL/GenBank/DDBJ databases">
        <authorList>
            <consortium name="AG Swart"/>
            <person name="Singh M."/>
            <person name="Singh A."/>
            <person name="Seah K."/>
            <person name="Emmerich C."/>
        </authorList>
    </citation>
    <scope>NUCLEOTIDE SEQUENCE</scope>
    <source>
        <strain evidence="1">DP1</strain>
    </source>
</reference>
<proteinExistence type="predicted"/>
<evidence type="ECO:0000313" key="2">
    <source>
        <dbReference type="Proteomes" id="UP001295684"/>
    </source>
</evidence>
<protein>
    <submittedName>
        <fullName evidence="1">Uncharacterized protein</fullName>
    </submittedName>
</protein>
<gene>
    <name evidence="1" type="ORF">ECRASSUSDP1_LOCUS20421</name>
</gene>
<keyword evidence="2" id="KW-1185">Reference proteome</keyword>
<dbReference type="AlphaFoldDB" id="A0AAD1XTU6"/>
<dbReference type="Proteomes" id="UP001295684">
    <property type="component" value="Unassembled WGS sequence"/>
</dbReference>
<sequence length="151" mass="17398">MVKCQIFLQSSARGGRPKHTRENSPYNNYTIDQSTGKLSKGVFKVPDLSRDRVKNLLKQKQCRSSLSYNSMTESCSFQKYDCFRESQCSRKICTFKSVHNLSNSKSKHLKARNSLSQKKLTRTLNQNPFQNEILKKVMLAQSPLTKEMVLL</sequence>
<organism evidence="1 2">
    <name type="scientific">Euplotes crassus</name>
    <dbReference type="NCBI Taxonomy" id="5936"/>
    <lineage>
        <taxon>Eukaryota</taxon>
        <taxon>Sar</taxon>
        <taxon>Alveolata</taxon>
        <taxon>Ciliophora</taxon>
        <taxon>Intramacronucleata</taxon>
        <taxon>Spirotrichea</taxon>
        <taxon>Hypotrichia</taxon>
        <taxon>Euplotida</taxon>
        <taxon>Euplotidae</taxon>
        <taxon>Moneuplotes</taxon>
    </lineage>
</organism>
<name>A0AAD1XTU6_EUPCR</name>
<evidence type="ECO:0000313" key="1">
    <source>
        <dbReference type="EMBL" id="CAI2379016.1"/>
    </source>
</evidence>